<dbReference type="Pfam" id="PF06866">
    <property type="entry name" value="DUF1256"/>
    <property type="match status" value="1"/>
</dbReference>
<reference evidence="1 2" key="1">
    <citation type="submission" date="2020-08" db="EMBL/GenBank/DDBJ databases">
        <title>Genome public.</title>
        <authorList>
            <person name="Liu C."/>
            <person name="Sun Q."/>
        </authorList>
    </citation>
    <scope>NUCLEOTIDE SEQUENCE [LARGE SCALE GENOMIC DNA]</scope>
    <source>
        <strain evidence="1 2">NSJ-10</strain>
    </source>
</reference>
<gene>
    <name evidence="1" type="primary">yyaC</name>
    <name evidence="1" type="ORF">H8S09_09105</name>
</gene>
<dbReference type="EMBL" id="JACOOX010000005">
    <property type="protein sequence ID" value="MBC5663046.1"/>
    <property type="molecule type" value="Genomic_DNA"/>
</dbReference>
<dbReference type="SUPFAM" id="SSF53163">
    <property type="entry name" value="HybD-like"/>
    <property type="match status" value="1"/>
</dbReference>
<dbReference type="RefSeq" id="WP_021943380.1">
    <property type="nucleotide sequence ID" value="NZ_JACOOX010000005.1"/>
</dbReference>
<dbReference type="GO" id="GO:0006508">
    <property type="term" value="P:proteolysis"/>
    <property type="evidence" value="ECO:0007669"/>
    <property type="project" value="UniProtKB-KW"/>
</dbReference>
<name>A0A8I0AL85_9FIRM</name>
<sequence>MNISKKQTKRKTEYFDPSRSHTCKALGDKIIEMIYEMDGASKDIIVICIGTDRATGDALGPLVGDYILAHNTTYQVAGTLQYPVHALNIKDTIEHIYADFDNPFVIAVDASLGMSKDMGLVTLTNSHLFPGKGVNKKLPAIGDMSITGIVNLSGHTGANLLQNTRLYTVKQMAEYIGKALIYADHHLSSPL</sequence>
<keyword evidence="2" id="KW-1185">Reference proteome</keyword>
<dbReference type="NCBIfam" id="TIGR02841">
    <property type="entry name" value="spore_YyaC"/>
    <property type="match status" value="1"/>
</dbReference>
<keyword evidence="1" id="KW-0645">Protease</keyword>
<dbReference type="GO" id="GO:0008233">
    <property type="term" value="F:peptidase activity"/>
    <property type="evidence" value="ECO:0007669"/>
    <property type="project" value="UniProtKB-KW"/>
</dbReference>
<evidence type="ECO:0000313" key="2">
    <source>
        <dbReference type="Proteomes" id="UP000615234"/>
    </source>
</evidence>
<evidence type="ECO:0000313" key="1">
    <source>
        <dbReference type="EMBL" id="MBC5663046.1"/>
    </source>
</evidence>
<comment type="caution">
    <text evidence="1">The sequence shown here is derived from an EMBL/GenBank/DDBJ whole genome shotgun (WGS) entry which is preliminary data.</text>
</comment>
<dbReference type="Proteomes" id="UP000615234">
    <property type="component" value="Unassembled WGS sequence"/>
</dbReference>
<protein>
    <submittedName>
        <fullName evidence="1">Spore protease YyaC</fullName>
    </submittedName>
</protein>
<dbReference type="InterPro" id="IPR023430">
    <property type="entry name" value="Pept_HybD-like_dom_sf"/>
</dbReference>
<dbReference type="InterPro" id="IPR009665">
    <property type="entry name" value="YyaC"/>
</dbReference>
<keyword evidence="1" id="KW-0378">Hydrolase</keyword>
<organism evidence="1 2">
    <name type="scientific">Coprococcus hominis</name>
    <name type="common">ex Liu et al. 2022</name>
    <dbReference type="NCBI Taxonomy" id="2763039"/>
    <lineage>
        <taxon>Bacteria</taxon>
        <taxon>Bacillati</taxon>
        <taxon>Bacillota</taxon>
        <taxon>Clostridia</taxon>
        <taxon>Lachnospirales</taxon>
        <taxon>Lachnospiraceae</taxon>
        <taxon>Coprococcus</taxon>
    </lineage>
</organism>
<proteinExistence type="predicted"/>
<dbReference type="AlphaFoldDB" id="A0A8I0AL85"/>
<accession>A0A8I0AL85</accession>